<gene>
    <name evidence="1" type="ORF">B0H15DRAFT_564959</name>
</gene>
<comment type="caution">
    <text evidence="1">The sequence shown here is derived from an EMBL/GenBank/DDBJ whole genome shotgun (WGS) entry which is preliminary data.</text>
</comment>
<keyword evidence="2" id="KW-1185">Reference proteome</keyword>
<reference evidence="1" key="1">
    <citation type="submission" date="2023-03" db="EMBL/GenBank/DDBJ databases">
        <title>Massive genome expansion in bonnet fungi (Mycena s.s.) driven by repeated elements and novel gene families across ecological guilds.</title>
        <authorList>
            <consortium name="Lawrence Berkeley National Laboratory"/>
            <person name="Harder C.B."/>
            <person name="Miyauchi S."/>
            <person name="Viragh M."/>
            <person name="Kuo A."/>
            <person name="Thoen E."/>
            <person name="Andreopoulos B."/>
            <person name="Lu D."/>
            <person name="Skrede I."/>
            <person name="Drula E."/>
            <person name="Henrissat B."/>
            <person name="Morin E."/>
            <person name="Kohler A."/>
            <person name="Barry K."/>
            <person name="LaButti K."/>
            <person name="Morin E."/>
            <person name="Salamov A."/>
            <person name="Lipzen A."/>
            <person name="Mereny Z."/>
            <person name="Hegedus B."/>
            <person name="Baldrian P."/>
            <person name="Stursova M."/>
            <person name="Weitz H."/>
            <person name="Taylor A."/>
            <person name="Grigoriev I.V."/>
            <person name="Nagy L.G."/>
            <person name="Martin F."/>
            <person name="Kauserud H."/>
        </authorList>
    </citation>
    <scope>NUCLEOTIDE SEQUENCE</scope>
    <source>
        <strain evidence="1">CBHHK173m</strain>
    </source>
</reference>
<dbReference type="EMBL" id="JARJCN010000074">
    <property type="protein sequence ID" value="KAJ7077286.1"/>
    <property type="molecule type" value="Genomic_DNA"/>
</dbReference>
<protein>
    <submittedName>
        <fullName evidence="1">Uncharacterized protein</fullName>
    </submittedName>
</protein>
<name>A0AAD6TWU7_9AGAR</name>
<dbReference type="Proteomes" id="UP001222325">
    <property type="component" value="Unassembled WGS sequence"/>
</dbReference>
<evidence type="ECO:0000313" key="1">
    <source>
        <dbReference type="EMBL" id="KAJ7077286.1"/>
    </source>
</evidence>
<organism evidence="1 2">
    <name type="scientific">Mycena belliarum</name>
    <dbReference type="NCBI Taxonomy" id="1033014"/>
    <lineage>
        <taxon>Eukaryota</taxon>
        <taxon>Fungi</taxon>
        <taxon>Dikarya</taxon>
        <taxon>Basidiomycota</taxon>
        <taxon>Agaricomycotina</taxon>
        <taxon>Agaricomycetes</taxon>
        <taxon>Agaricomycetidae</taxon>
        <taxon>Agaricales</taxon>
        <taxon>Marasmiineae</taxon>
        <taxon>Mycenaceae</taxon>
        <taxon>Mycena</taxon>
    </lineage>
</organism>
<sequence>MLGFYTVARRRFGRNQHPEFGRHQSDAPYLWFAPRSYGSPLQGRFFRAGVLSGTRTRRRRHRILFFGQVEAAHAHTLVTASSPPASVTGTTCNSTCIPAAASFLYHFWLSGDRAGLHVIHKLLSPRGARFRSRRSRSGSGAMRREDLRRAHHLRQCPLLRSHRCRRAIPIENEAIPPPSATHRRLVHMSPGVSVPHRPPTWFFVIPPPRRCARC</sequence>
<evidence type="ECO:0000313" key="2">
    <source>
        <dbReference type="Proteomes" id="UP001222325"/>
    </source>
</evidence>
<accession>A0AAD6TWU7</accession>
<dbReference type="AlphaFoldDB" id="A0AAD6TWU7"/>
<proteinExistence type="predicted"/>